<protein>
    <submittedName>
        <fullName evidence="1">Transposase</fullName>
    </submittedName>
</protein>
<name>A0ABT3NQ61_9PROT</name>
<dbReference type="Proteomes" id="UP001526430">
    <property type="component" value="Unassembled WGS sequence"/>
</dbReference>
<proteinExistence type="predicted"/>
<sequence length="212" mass="24162">MAALDRMEVRGRARPRLSPPHPWRPLTEAELRFVWPVLEALCAHEVGRPSRHDLLSRFEACLEAACTRLPWRQVETRSAPGMKGDTLHPNFRRWTERRLWMALLLKIGREKPGLPALEYFLCSAFRRAWRGQGMRGVLVARATGLMSALRAPFSRFPDPGLSARCHAGFLSPGLASLLGWPPEVQGSFLRASRALFRLFSGTRRIRRCWEPA</sequence>
<evidence type="ECO:0000313" key="1">
    <source>
        <dbReference type="EMBL" id="MCW8084295.1"/>
    </source>
</evidence>
<dbReference type="EMBL" id="JAPFQI010000001">
    <property type="protein sequence ID" value="MCW8084295.1"/>
    <property type="molecule type" value="Genomic_DNA"/>
</dbReference>
<accession>A0ABT3NQ61</accession>
<gene>
    <name evidence="1" type="ORF">OF850_01530</name>
</gene>
<reference evidence="1 2" key="1">
    <citation type="submission" date="2022-10" db="EMBL/GenBank/DDBJ databases">
        <title>Roseococcus glaciei nov., sp. nov., isolated from glacier.</title>
        <authorList>
            <person name="Liu Q."/>
            <person name="Xin Y.-H."/>
        </authorList>
    </citation>
    <scope>NUCLEOTIDE SEQUENCE [LARGE SCALE GENOMIC DNA]</scope>
    <source>
        <strain evidence="1 2">MDT2-1-1</strain>
    </source>
</reference>
<comment type="caution">
    <text evidence="1">The sequence shown here is derived from an EMBL/GenBank/DDBJ whole genome shotgun (WGS) entry which is preliminary data.</text>
</comment>
<evidence type="ECO:0000313" key="2">
    <source>
        <dbReference type="Proteomes" id="UP001526430"/>
    </source>
</evidence>
<organism evidence="1 2">
    <name type="scientific">Sabulicella glaciei</name>
    <dbReference type="NCBI Taxonomy" id="2984948"/>
    <lineage>
        <taxon>Bacteria</taxon>
        <taxon>Pseudomonadati</taxon>
        <taxon>Pseudomonadota</taxon>
        <taxon>Alphaproteobacteria</taxon>
        <taxon>Acetobacterales</taxon>
        <taxon>Acetobacteraceae</taxon>
        <taxon>Sabulicella</taxon>
    </lineage>
</organism>
<keyword evidence="2" id="KW-1185">Reference proteome</keyword>
<dbReference type="RefSeq" id="WP_301587901.1">
    <property type="nucleotide sequence ID" value="NZ_JAPFQI010000001.1"/>
</dbReference>